<keyword evidence="2" id="KW-0378">Hydrolase</keyword>
<organism evidence="9">
    <name type="scientific">Culex pipiens</name>
    <name type="common">House mosquito</name>
    <dbReference type="NCBI Taxonomy" id="7175"/>
    <lineage>
        <taxon>Eukaryota</taxon>
        <taxon>Metazoa</taxon>
        <taxon>Ecdysozoa</taxon>
        <taxon>Arthropoda</taxon>
        <taxon>Hexapoda</taxon>
        <taxon>Insecta</taxon>
        <taxon>Pterygota</taxon>
        <taxon>Neoptera</taxon>
        <taxon>Endopterygota</taxon>
        <taxon>Diptera</taxon>
        <taxon>Nematocera</taxon>
        <taxon>Culicoidea</taxon>
        <taxon>Culicidae</taxon>
        <taxon>Culicinae</taxon>
        <taxon>Culicini</taxon>
        <taxon>Culex</taxon>
        <taxon>Culex</taxon>
    </lineage>
</organism>
<dbReference type="GO" id="GO:0003723">
    <property type="term" value="F:RNA binding"/>
    <property type="evidence" value="ECO:0007669"/>
    <property type="project" value="InterPro"/>
</dbReference>
<evidence type="ECO:0000259" key="8">
    <source>
        <dbReference type="Pfam" id="PF13087"/>
    </source>
</evidence>
<dbReference type="EMBL" id="HBUE01080475">
    <property type="protein sequence ID" value="CAG6477329.1"/>
    <property type="molecule type" value="Transcribed_RNA"/>
</dbReference>
<feature type="domain" description="DNA2/NAM7 helicase helicase" evidence="7">
    <location>
        <begin position="326"/>
        <end position="406"/>
    </location>
</feature>
<proteinExistence type="predicted"/>
<feature type="domain" description="DNA2/NAM7 helicase-like C-terminal" evidence="8">
    <location>
        <begin position="418"/>
        <end position="623"/>
    </location>
</feature>
<feature type="compositionally biased region" description="Basic and acidic residues" evidence="6">
    <location>
        <begin position="695"/>
        <end position="708"/>
    </location>
</feature>
<dbReference type="Gene3D" id="3.40.50.300">
    <property type="entry name" value="P-loop containing nucleotide triphosphate hydrolases"/>
    <property type="match status" value="2"/>
</dbReference>
<dbReference type="PANTHER" id="PTHR10887">
    <property type="entry name" value="DNA2/NAM7 HELICASE FAMILY"/>
    <property type="match status" value="1"/>
</dbReference>
<dbReference type="GO" id="GO:0005524">
    <property type="term" value="F:ATP binding"/>
    <property type="evidence" value="ECO:0007669"/>
    <property type="project" value="UniProtKB-KW"/>
</dbReference>
<dbReference type="CDD" id="cd18808">
    <property type="entry name" value="SF1_C_Upf1"/>
    <property type="match status" value="1"/>
</dbReference>
<dbReference type="SUPFAM" id="SSF52540">
    <property type="entry name" value="P-loop containing nucleoside triphosphate hydrolases"/>
    <property type="match status" value="1"/>
</dbReference>
<dbReference type="GO" id="GO:0016787">
    <property type="term" value="F:hydrolase activity"/>
    <property type="evidence" value="ECO:0007669"/>
    <property type="project" value="UniProtKB-KW"/>
</dbReference>
<dbReference type="InterPro" id="IPR041679">
    <property type="entry name" value="DNA2/NAM7-like_C"/>
</dbReference>
<feature type="domain" description="DNA2/NAM7 helicase helicase" evidence="7">
    <location>
        <begin position="216"/>
        <end position="291"/>
    </location>
</feature>
<feature type="region of interest" description="Disordered" evidence="6">
    <location>
        <begin position="656"/>
        <end position="708"/>
    </location>
</feature>
<accession>A0A8D8FP86</accession>
<sequence>MARRQQLDDYEVPAAVKTLCATNFKRTDAYGPEEDALLAKVTEAKKRGSQLTVENYREQLKLLNQIEDEHLAKEFGENVVVGPSLEPRRDLVDPVVGGFKCQIAKKLLGSCKANIKEDGGVRMSINRYDGGIKKITGTVDNVDAHNVTIWVEKEFDVHNVNKLEFLVERTTFQMEYRALELLEQNVIKNVFFADSYTGNKSLDYMSFEWFRPSIASNPEQAQAIRNILNQTSFPVPYVLFGPPGTGKTSTLAEAIGQIYKLRPSVNVLAVATSNSAANELTSRLLEIIPEDNVYRFFARSCARKKRDIEKEVLDVSNLRGSTVADSQRFYEKIRPCRVVLCTASTAGRLVGMDIPKEHFSYIFIDECGSAKEISSLVPIVGVGINEGQITASIVLAGDPRQLGPVIPCKYLNDTTHSVSLLERIADKGLYAKNPLTGEYDPNVITQLRNNFRSHPALLELPNRMFYAGQLRAKASPDKTHWAVGWDRLPNRAFPLIFHPVVGEIKQDENSSSMYNEQEAEQVLSYVDTIMNDGICGKKLEQTAIGIITPYARQVRYLKDLLNMRGWKDIEVGSTEQYQGREKPIMLMSTVRTGSKSVGFLADTKRLNVSLTRAQALMIVVGDPETLQNNRHWEKLLQYCRRNNAVFGRSEKPARQVVRQDRERHSERRFYKKAPPTNVGRSRFGGKKVQPEVGEVESKMERLGLDGDC</sequence>
<dbReference type="InterPro" id="IPR041677">
    <property type="entry name" value="DNA2/NAM7_AAA_11"/>
</dbReference>
<dbReference type="GO" id="GO:0043186">
    <property type="term" value="C:P granule"/>
    <property type="evidence" value="ECO:0007669"/>
    <property type="project" value="TreeGrafter"/>
</dbReference>
<dbReference type="InterPro" id="IPR045055">
    <property type="entry name" value="DNA2/NAM7-like"/>
</dbReference>
<evidence type="ECO:0000256" key="3">
    <source>
        <dbReference type="ARBA" id="ARBA00022806"/>
    </source>
</evidence>
<evidence type="ECO:0000256" key="2">
    <source>
        <dbReference type="ARBA" id="ARBA00022801"/>
    </source>
</evidence>
<dbReference type="GO" id="GO:0035194">
    <property type="term" value="P:regulatory ncRNA-mediated post-transcriptional gene silencing"/>
    <property type="evidence" value="ECO:0007669"/>
    <property type="project" value="TreeGrafter"/>
</dbReference>
<keyword evidence="3 9" id="KW-0347">Helicase</keyword>
<keyword evidence="4" id="KW-0067">ATP-binding</keyword>
<feature type="compositionally biased region" description="Basic and acidic residues" evidence="6">
    <location>
        <begin position="656"/>
        <end position="668"/>
    </location>
</feature>
<dbReference type="FunFam" id="3.40.50.300:FF:000326">
    <property type="entry name" value="P-loop containing nucleoside triphosphate hydrolase"/>
    <property type="match status" value="1"/>
</dbReference>
<dbReference type="PANTHER" id="PTHR10887:SF419">
    <property type="entry name" value="RNA HELICASE MOV10L1"/>
    <property type="match status" value="1"/>
</dbReference>
<evidence type="ECO:0000256" key="6">
    <source>
        <dbReference type="SAM" id="MobiDB-lite"/>
    </source>
</evidence>
<protein>
    <submittedName>
        <fullName evidence="9">Helicase MOV-10</fullName>
    </submittedName>
</protein>
<evidence type="ECO:0000256" key="5">
    <source>
        <dbReference type="ARBA" id="ARBA00023158"/>
    </source>
</evidence>
<keyword evidence="5" id="KW-0943">RNA-mediated gene silencing</keyword>
<dbReference type="GO" id="GO:0032574">
    <property type="term" value="F:5'-3' RNA helicase activity"/>
    <property type="evidence" value="ECO:0007669"/>
    <property type="project" value="InterPro"/>
</dbReference>
<keyword evidence="1" id="KW-0547">Nucleotide-binding</keyword>
<reference evidence="9" key="1">
    <citation type="submission" date="2021-05" db="EMBL/GenBank/DDBJ databases">
        <authorList>
            <person name="Alioto T."/>
            <person name="Alioto T."/>
            <person name="Gomez Garrido J."/>
        </authorList>
    </citation>
    <scope>NUCLEOTIDE SEQUENCE</scope>
</reference>
<name>A0A8D8FP86_CULPI</name>
<evidence type="ECO:0000259" key="7">
    <source>
        <dbReference type="Pfam" id="PF13086"/>
    </source>
</evidence>
<dbReference type="Pfam" id="PF13087">
    <property type="entry name" value="AAA_12"/>
    <property type="match status" value="1"/>
</dbReference>
<dbReference type="InterPro" id="IPR026122">
    <property type="entry name" value="MOV-10/SDE3_DEXXQ/H-box"/>
</dbReference>
<dbReference type="GO" id="GO:0005694">
    <property type="term" value="C:chromosome"/>
    <property type="evidence" value="ECO:0007669"/>
    <property type="project" value="UniProtKB-ARBA"/>
</dbReference>
<dbReference type="GO" id="GO:0005829">
    <property type="term" value="C:cytosol"/>
    <property type="evidence" value="ECO:0007669"/>
    <property type="project" value="TreeGrafter"/>
</dbReference>
<evidence type="ECO:0000313" key="9">
    <source>
        <dbReference type="EMBL" id="CAG6477329.1"/>
    </source>
</evidence>
<dbReference type="Pfam" id="PF13086">
    <property type="entry name" value="AAA_11"/>
    <property type="match status" value="2"/>
</dbReference>
<evidence type="ECO:0000256" key="1">
    <source>
        <dbReference type="ARBA" id="ARBA00022741"/>
    </source>
</evidence>
<evidence type="ECO:0000256" key="4">
    <source>
        <dbReference type="ARBA" id="ARBA00022840"/>
    </source>
</evidence>
<dbReference type="InterPro" id="IPR047187">
    <property type="entry name" value="SF1_C_Upf1"/>
</dbReference>
<dbReference type="AlphaFoldDB" id="A0A8D8FP86"/>
<dbReference type="InterPro" id="IPR027417">
    <property type="entry name" value="P-loop_NTPase"/>
</dbReference>
<dbReference type="CDD" id="cd18038">
    <property type="entry name" value="DEXXQc_Helz-like"/>
    <property type="match status" value="1"/>
</dbReference>